<dbReference type="Proteomes" id="UP000092460">
    <property type="component" value="Unassembled WGS sequence"/>
</dbReference>
<organism evidence="1 2">
    <name type="scientific">Glossina palpalis gambiensis</name>
    <dbReference type="NCBI Taxonomy" id="67801"/>
    <lineage>
        <taxon>Eukaryota</taxon>
        <taxon>Metazoa</taxon>
        <taxon>Ecdysozoa</taxon>
        <taxon>Arthropoda</taxon>
        <taxon>Hexapoda</taxon>
        <taxon>Insecta</taxon>
        <taxon>Pterygota</taxon>
        <taxon>Neoptera</taxon>
        <taxon>Endopterygota</taxon>
        <taxon>Diptera</taxon>
        <taxon>Brachycera</taxon>
        <taxon>Muscomorpha</taxon>
        <taxon>Hippoboscoidea</taxon>
        <taxon>Glossinidae</taxon>
        <taxon>Glossina</taxon>
    </lineage>
</organism>
<proteinExistence type="predicted"/>
<dbReference type="EnsemblMetazoa" id="GPPI022475-RA">
    <property type="protein sequence ID" value="GPPI022475-PA"/>
    <property type="gene ID" value="GPPI022475"/>
</dbReference>
<keyword evidence="2" id="KW-1185">Reference proteome</keyword>
<protein>
    <submittedName>
        <fullName evidence="1">Uncharacterized protein</fullName>
    </submittedName>
</protein>
<sequence>MKSTFWAHVLKTGKKHSAEIKMTLELAQLNVKIFITHRYVTDIVIRLSLPFKRKRTQLKSAEG</sequence>
<evidence type="ECO:0000313" key="1">
    <source>
        <dbReference type="EnsemblMetazoa" id="GPPI022475-PA"/>
    </source>
</evidence>
<name>A0A1B0B8S8_9MUSC</name>
<evidence type="ECO:0000313" key="2">
    <source>
        <dbReference type="Proteomes" id="UP000092460"/>
    </source>
</evidence>
<reference evidence="1" key="2">
    <citation type="submission" date="2020-05" db="UniProtKB">
        <authorList>
            <consortium name="EnsemblMetazoa"/>
        </authorList>
    </citation>
    <scope>IDENTIFICATION</scope>
    <source>
        <strain evidence="1">IAEA</strain>
    </source>
</reference>
<reference evidence="2" key="1">
    <citation type="submission" date="2015-01" db="EMBL/GenBank/DDBJ databases">
        <authorList>
            <person name="Aksoy S."/>
            <person name="Warren W."/>
            <person name="Wilson R.K."/>
        </authorList>
    </citation>
    <scope>NUCLEOTIDE SEQUENCE [LARGE SCALE GENOMIC DNA]</scope>
    <source>
        <strain evidence="2">IAEA</strain>
    </source>
</reference>
<accession>A0A1B0B8S8</accession>
<dbReference type="AlphaFoldDB" id="A0A1B0B8S8"/>
<dbReference type="EMBL" id="JXJN01010044">
    <property type="status" value="NOT_ANNOTATED_CDS"/>
    <property type="molecule type" value="Genomic_DNA"/>
</dbReference>
<dbReference type="VEuPathDB" id="VectorBase:GPPI022475"/>